<dbReference type="Proteomes" id="UP000707451">
    <property type="component" value="Unassembled WGS sequence"/>
</dbReference>
<dbReference type="EMBL" id="JAHRHY010000017">
    <property type="protein sequence ID" value="KAG9063180.1"/>
    <property type="molecule type" value="Genomic_DNA"/>
</dbReference>
<feature type="region of interest" description="Disordered" evidence="1">
    <location>
        <begin position="71"/>
        <end position="98"/>
    </location>
</feature>
<dbReference type="SUPFAM" id="SSF46565">
    <property type="entry name" value="Chaperone J-domain"/>
    <property type="match status" value="1"/>
</dbReference>
<dbReference type="PANTHER" id="PTHR44873">
    <property type="entry name" value="DNAJ HOMOLOG SUBFAMILY C MEMBER 30, MITOCHONDRIAL"/>
    <property type="match status" value="1"/>
</dbReference>
<comment type="caution">
    <text evidence="3">The sequence shown here is derived from an EMBL/GenBank/DDBJ whole genome shotgun (WGS) entry which is preliminary data.</text>
</comment>
<keyword evidence="4" id="KW-1185">Reference proteome</keyword>
<dbReference type="AlphaFoldDB" id="A0A9P7XKR7"/>
<dbReference type="SMART" id="SM00271">
    <property type="entry name" value="DnaJ"/>
    <property type="match status" value="1"/>
</dbReference>
<feature type="region of interest" description="Disordered" evidence="1">
    <location>
        <begin position="126"/>
        <end position="178"/>
    </location>
</feature>
<name>A0A9P7XKR7_9FUNG</name>
<dbReference type="PRINTS" id="PR00625">
    <property type="entry name" value="JDOMAIN"/>
</dbReference>
<dbReference type="InterPro" id="IPR001623">
    <property type="entry name" value="DnaJ_domain"/>
</dbReference>
<dbReference type="Pfam" id="PF00226">
    <property type="entry name" value="DnaJ"/>
    <property type="match status" value="1"/>
</dbReference>
<evidence type="ECO:0000313" key="3">
    <source>
        <dbReference type="EMBL" id="KAG9063180.1"/>
    </source>
</evidence>
<organism evidence="3 4">
    <name type="scientific">Linnemannia hyalina</name>
    <dbReference type="NCBI Taxonomy" id="64524"/>
    <lineage>
        <taxon>Eukaryota</taxon>
        <taxon>Fungi</taxon>
        <taxon>Fungi incertae sedis</taxon>
        <taxon>Mucoromycota</taxon>
        <taxon>Mortierellomycotina</taxon>
        <taxon>Mortierellomycetes</taxon>
        <taxon>Mortierellales</taxon>
        <taxon>Mortierellaceae</taxon>
        <taxon>Linnemannia</taxon>
    </lineage>
</organism>
<dbReference type="InterPro" id="IPR036869">
    <property type="entry name" value="J_dom_sf"/>
</dbReference>
<accession>A0A9P7XKR7</accession>
<proteinExistence type="predicted"/>
<evidence type="ECO:0000256" key="1">
    <source>
        <dbReference type="SAM" id="MobiDB-lite"/>
    </source>
</evidence>
<dbReference type="PANTHER" id="PTHR44873:SF1">
    <property type="entry name" value="DNAJ HOMOLOG SUBFAMILY C MEMBER 30, MITOCHONDRIAL"/>
    <property type="match status" value="1"/>
</dbReference>
<sequence>MRVLRDCYCLTEDATKKEIKTQFYKLSKLHHPDKNASESSRLEFLAINEAYSTIGDDRRRRDYDLTLRDRTGSLYSNSSSSTSGAPLRGSLRRTPFRHSAQSAAAAAAARKHASYRSTFGMGGVSGGSGGGGGGGGGPVPHFDSKSHQEMHYEQELRQEERRQARERESEDAKWRKTYEESDSATGKIFRVTFVFLSILVATSFMRAFAEENEEDEQNEDPRRRRSYYRSSLVVSHRHHDVSSDDDRISLDPSFNCDLG</sequence>
<feature type="compositionally biased region" description="Low complexity" evidence="1">
    <location>
        <begin position="73"/>
        <end position="83"/>
    </location>
</feature>
<dbReference type="OrthoDB" id="445556at2759"/>
<feature type="compositionally biased region" description="Basic and acidic residues" evidence="1">
    <location>
        <begin position="142"/>
        <end position="178"/>
    </location>
</feature>
<dbReference type="InterPro" id="IPR053025">
    <property type="entry name" value="Mito_ATP_Synthase-Asso"/>
</dbReference>
<gene>
    <name evidence="3" type="ORF">KI688_004781</name>
</gene>
<reference evidence="3" key="1">
    <citation type="submission" date="2021-06" db="EMBL/GenBank/DDBJ databases">
        <title>Genome Sequence of Mortierella hyaline Strain SCG-10, a Cold-Adapted, Nitrate-Reducing Fungus Isolated from Soil in Minnesota, USA.</title>
        <authorList>
            <person name="Aldossari N."/>
        </authorList>
    </citation>
    <scope>NUCLEOTIDE SEQUENCE</scope>
    <source>
        <strain evidence="3">SCG-10</strain>
    </source>
</reference>
<evidence type="ECO:0000259" key="2">
    <source>
        <dbReference type="PROSITE" id="PS50076"/>
    </source>
</evidence>
<protein>
    <recommendedName>
        <fullName evidence="2">J domain-containing protein</fullName>
    </recommendedName>
</protein>
<dbReference type="CDD" id="cd06257">
    <property type="entry name" value="DnaJ"/>
    <property type="match status" value="1"/>
</dbReference>
<feature type="domain" description="J" evidence="2">
    <location>
        <begin position="3"/>
        <end position="67"/>
    </location>
</feature>
<feature type="compositionally biased region" description="Gly residues" evidence="1">
    <location>
        <begin position="126"/>
        <end position="138"/>
    </location>
</feature>
<dbReference type="PROSITE" id="PS50076">
    <property type="entry name" value="DNAJ_2"/>
    <property type="match status" value="1"/>
</dbReference>
<evidence type="ECO:0000313" key="4">
    <source>
        <dbReference type="Proteomes" id="UP000707451"/>
    </source>
</evidence>
<dbReference type="Gene3D" id="1.10.287.110">
    <property type="entry name" value="DnaJ domain"/>
    <property type="match status" value="1"/>
</dbReference>